<proteinExistence type="predicted"/>
<comment type="caution">
    <text evidence="1">The sequence shown here is derived from an EMBL/GenBank/DDBJ whole genome shotgun (WGS) entry which is preliminary data.</text>
</comment>
<organism evidence="1 2">
    <name type="scientific">Jiangella asiatica</name>
    <dbReference type="NCBI Taxonomy" id="2530372"/>
    <lineage>
        <taxon>Bacteria</taxon>
        <taxon>Bacillati</taxon>
        <taxon>Actinomycetota</taxon>
        <taxon>Actinomycetes</taxon>
        <taxon>Jiangellales</taxon>
        <taxon>Jiangellaceae</taxon>
        <taxon>Jiangella</taxon>
    </lineage>
</organism>
<name>A0A4R5DFE5_9ACTN</name>
<accession>A0A4R5DFE5</accession>
<dbReference type="OrthoDB" id="9845994at2"/>
<dbReference type="EMBL" id="SMKZ01000007">
    <property type="protein sequence ID" value="TDE12636.1"/>
    <property type="molecule type" value="Genomic_DNA"/>
</dbReference>
<evidence type="ECO:0000313" key="2">
    <source>
        <dbReference type="Proteomes" id="UP000294739"/>
    </source>
</evidence>
<dbReference type="Proteomes" id="UP000294739">
    <property type="component" value="Unassembled WGS sequence"/>
</dbReference>
<protein>
    <submittedName>
        <fullName evidence="1">Uncharacterized protein</fullName>
    </submittedName>
</protein>
<dbReference type="RefSeq" id="WP_131892895.1">
    <property type="nucleotide sequence ID" value="NZ_SMKZ01000007.1"/>
</dbReference>
<dbReference type="AlphaFoldDB" id="A0A4R5DFE5"/>
<gene>
    <name evidence="1" type="ORF">E1269_07320</name>
</gene>
<dbReference type="InParanoid" id="A0A4R5DFE5"/>
<reference evidence="1 2" key="1">
    <citation type="submission" date="2019-03" db="EMBL/GenBank/DDBJ databases">
        <title>Draft genome sequences of novel Actinobacteria.</title>
        <authorList>
            <person name="Sahin N."/>
            <person name="Ay H."/>
            <person name="Saygin H."/>
        </authorList>
    </citation>
    <scope>NUCLEOTIDE SEQUENCE [LARGE SCALE GENOMIC DNA]</scope>
    <source>
        <strain evidence="1 2">5K138</strain>
    </source>
</reference>
<evidence type="ECO:0000313" key="1">
    <source>
        <dbReference type="EMBL" id="TDE12636.1"/>
    </source>
</evidence>
<sequence length="97" mass="10531">MTGAVDRAECGVRWCEEAGEHWTHRLYLASIPVVAGRWSLGVTIARPGAEATAVELTAMARRGTPVMVHLTTREAQQLAAAMNDAVKRVHRLIGRGI</sequence>
<keyword evidence="2" id="KW-1185">Reference proteome</keyword>